<dbReference type="Pfam" id="PF13624">
    <property type="entry name" value="SurA_N_3"/>
    <property type="match status" value="1"/>
</dbReference>
<organism evidence="3 4">
    <name type="scientific">Kaistia nematophila</name>
    <dbReference type="NCBI Taxonomy" id="2994654"/>
    <lineage>
        <taxon>Bacteria</taxon>
        <taxon>Pseudomonadati</taxon>
        <taxon>Pseudomonadota</taxon>
        <taxon>Alphaproteobacteria</taxon>
        <taxon>Hyphomicrobiales</taxon>
        <taxon>Kaistiaceae</taxon>
        <taxon>Kaistia</taxon>
    </lineage>
</organism>
<dbReference type="PANTHER" id="PTHR47637:SF1">
    <property type="entry name" value="CHAPERONE SURA"/>
    <property type="match status" value="1"/>
</dbReference>
<comment type="caution">
    <text evidence="3">The sequence shown here is derived from an EMBL/GenBank/DDBJ whole genome shotgun (WGS) entry which is preliminary data.</text>
</comment>
<evidence type="ECO:0000256" key="1">
    <source>
        <dbReference type="ARBA" id="ARBA00022729"/>
    </source>
</evidence>
<evidence type="ECO:0000256" key="2">
    <source>
        <dbReference type="SAM" id="SignalP"/>
    </source>
</evidence>
<protein>
    <submittedName>
        <fullName evidence="3">SurA N-terminal domain-containing protein</fullName>
    </submittedName>
</protein>
<dbReference type="RefSeq" id="WP_266339495.1">
    <property type="nucleotide sequence ID" value="NZ_JAPKNK010000006.1"/>
</dbReference>
<dbReference type="EMBL" id="JAPKNK010000006">
    <property type="protein sequence ID" value="MCX5570531.1"/>
    <property type="molecule type" value="Genomic_DNA"/>
</dbReference>
<sequence length="309" mass="33478">MRNRLNSTLLPAIAIALGLASASLPATAFAQAAVRATVNDQAITSYDVSQRIKLMKLFHQPSGDKAVLDDMIDETLLDQVAKRRGMSVPDSAVEERFNGIAKQVKLPPAQFAKALSSQGVQADTLRKFLRAQMMSGMVIKARARSIKVSEADVQAQIEKQGINTENATIKEFKLQQIVFVVPKGSSPGFVGQRQREAEAFRKRFAGCDGSLAQAKAMKGVVVLNMGRRDSAQVQGPVGDELKTTPVGGTLKPQVTERGVEIIAICEAKEVRSSAGVRAEIEEKLTAEQGKNLGKDFIAELRKDAKINYK</sequence>
<dbReference type="InterPro" id="IPR050280">
    <property type="entry name" value="OMP_Chaperone_SurA"/>
</dbReference>
<dbReference type="Proteomes" id="UP001144805">
    <property type="component" value="Unassembled WGS sequence"/>
</dbReference>
<dbReference type="SUPFAM" id="SSF109998">
    <property type="entry name" value="Triger factor/SurA peptide-binding domain-like"/>
    <property type="match status" value="1"/>
</dbReference>
<evidence type="ECO:0000313" key="4">
    <source>
        <dbReference type="Proteomes" id="UP001144805"/>
    </source>
</evidence>
<feature type="signal peptide" evidence="2">
    <location>
        <begin position="1"/>
        <end position="28"/>
    </location>
</feature>
<feature type="chain" id="PRO_5040893186" evidence="2">
    <location>
        <begin position="29"/>
        <end position="309"/>
    </location>
</feature>
<dbReference type="Gene3D" id="1.10.4030.10">
    <property type="entry name" value="Porin chaperone SurA, peptide-binding domain"/>
    <property type="match status" value="1"/>
</dbReference>
<gene>
    <name evidence="3" type="ORF">OSH07_15080</name>
</gene>
<dbReference type="AlphaFoldDB" id="A0A9X3IMG8"/>
<keyword evidence="1 2" id="KW-0732">Signal</keyword>
<proteinExistence type="predicted"/>
<accession>A0A9X3IMG8</accession>
<dbReference type="InterPro" id="IPR027304">
    <property type="entry name" value="Trigger_fact/SurA_dom_sf"/>
</dbReference>
<evidence type="ECO:0000313" key="3">
    <source>
        <dbReference type="EMBL" id="MCX5570531.1"/>
    </source>
</evidence>
<dbReference type="PANTHER" id="PTHR47637">
    <property type="entry name" value="CHAPERONE SURA"/>
    <property type="match status" value="1"/>
</dbReference>
<keyword evidence="4" id="KW-1185">Reference proteome</keyword>
<reference evidence="3" key="1">
    <citation type="submission" date="2022-11" db="EMBL/GenBank/DDBJ databases">
        <title>Biodiversity and phylogenetic relationships of bacteria.</title>
        <authorList>
            <person name="Machado R.A.R."/>
            <person name="Bhat A."/>
            <person name="Loulou A."/>
            <person name="Kallel S."/>
        </authorList>
    </citation>
    <scope>NUCLEOTIDE SEQUENCE</scope>
    <source>
        <strain evidence="3">K-TC2</strain>
    </source>
</reference>
<name>A0A9X3IMG8_9HYPH</name>